<dbReference type="RefSeq" id="WP_209628389.1">
    <property type="nucleotide sequence ID" value="NZ_PRDG01000004.1"/>
</dbReference>
<keyword evidence="3" id="KW-1185">Reference proteome</keyword>
<evidence type="ECO:0000313" key="2">
    <source>
        <dbReference type="EMBL" id="MBP2623899.1"/>
    </source>
</evidence>
<feature type="coiled-coil region" evidence="1">
    <location>
        <begin position="64"/>
        <end position="109"/>
    </location>
</feature>
<dbReference type="Proteomes" id="UP001519296">
    <property type="component" value="Unassembled WGS sequence"/>
</dbReference>
<keyword evidence="1" id="KW-0175">Coiled coil</keyword>
<name>A0ABS5B7B1_9STRE</name>
<organism evidence="2 3">
    <name type="scientific">Streptococcus oricebi</name>
    <dbReference type="NCBI Taxonomy" id="1547447"/>
    <lineage>
        <taxon>Bacteria</taxon>
        <taxon>Bacillati</taxon>
        <taxon>Bacillota</taxon>
        <taxon>Bacilli</taxon>
        <taxon>Lactobacillales</taxon>
        <taxon>Streptococcaceae</taxon>
        <taxon>Streptococcus</taxon>
    </lineage>
</organism>
<protein>
    <recommendedName>
        <fullName evidence="4">DUF5082 domain-containing protein</fullName>
    </recommendedName>
</protein>
<sequence>MVKKAEVQGKINAVNAKLTAANAKLEALTSAHSTLSGTNTSIEYVLKSHENIKATYHLAGTPYLKETEDEKENLTTTTAQFDTQKTTVLEQLQTKINQIRIQIAGYNDQLKWLSLDLRYAED</sequence>
<evidence type="ECO:0008006" key="4">
    <source>
        <dbReference type="Google" id="ProtNLM"/>
    </source>
</evidence>
<proteinExistence type="predicted"/>
<evidence type="ECO:0000313" key="3">
    <source>
        <dbReference type="Proteomes" id="UP001519296"/>
    </source>
</evidence>
<dbReference type="EMBL" id="PRDG01000004">
    <property type="protein sequence ID" value="MBP2623899.1"/>
    <property type="molecule type" value="Genomic_DNA"/>
</dbReference>
<evidence type="ECO:0000256" key="1">
    <source>
        <dbReference type="SAM" id="Coils"/>
    </source>
</evidence>
<gene>
    <name evidence="2" type="ORF">C4K46_08115</name>
</gene>
<reference evidence="2 3" key="1">
    <citation type="submission" date="2018-02" db="EMBL/GenBank/DDBJ databases">
        <title>Draft genome sequence of Streptococcus oricebi CCUG 70868T type strain.</title>
        <authorList>
            <person name="Mendez V."/>
            <person name="Salva-Serra F."/>
            <person name="Jaen-Luchoro D."/>
            <person name="Gonzales-Siles L."/>
            <person name="Karlsson R."/>
            <person name="Engstrom-Jakobsson H."/>
            <person name="Busquets A."/>
            <person name="Gomila M."/>
            <person name="Pineiro-Iglesias B."/>
            <person name="Bennasar-Figueras A."/>
            <person name="Seeger M."/>
            <person name="Moore E."/>
        </authorList>
    </citation>
    <scope>NUCLEOTIDE SEQUENCE [LARGE SCALE GENOMIC DNA]</scope>
    <source>
        <strain evidence="2 3">CCUG 70868</strain>
    </source>
</reference>
<accession>A0ABS5B7B1</accession>
<comment type="caution">
    <text evidence="2">The sequence shown here is derived from an EMBL/GenBank/DDBJ whole genome shotgun (WGS) entry which is preliminary data.</text>
</comment>